<dbReference type="HOGENOM" id="CLU_028446_1_0_4"/>
<feature type="domain" description="Malate synthase N-terminal" evidence="15">
    <location>
        <begin position="16"/>
        <end position="77"/>
    </location>
</feature>
<comment type="similarity">
    <text evidence="10 13">Belongs to the malate synthase family. GlcB subfamily.</text>
</comment>
<dbReference type="OrthoDB" id="9762054at2"/>
<comment type="cofactor">
    <cofactor evidence="1 10">
        <name>Mg(2+)</name>
        <dbReference type="ChEBI" id="CHEBI:18420"/>
    </cofactor>
</comment>
<dbReference type="Proteomes" id="UP000005089">
    <property type="component" value="Unassembled WGS sequence"/>
</dbReference>
<feature type="binding site" evidence="10">
    <location>
        <position position="457"/>
    </location>
    <ligand>
        <name>Mg(2+)</name>
        <dbReference type="ChEBI" id="CHEBI:18420"/>
    </ligand>
</feature>
<dbReference type="Pfam" id="PF20658">
    <property type="entry name" value="MSG_insertion"/>
    <property type="match status" value="1"/>
</dbReference>
<dbReference type="RefSeq" id="WP_005881585.1">
    <property type="nucleotide sequence ID" value="NZ_CP019430.1"/>
</dbReference>
<feature type="binding site" evidence="10">
    <location>
        <position position="429"/>
    </location>
    <ligand>
        <name>Mg(2+)</name>
        <dbReference type="ChEBI" id="CHEBI:18420"/>
    </ligand>
</feature>
<sequence>MSERTKCYRLQVADSLYRFIEEEALPGTGIDSDTFWRGFDSIVHEMGPKNRALLAERERLQEELDNWHRLNPGPVKDMSAYKAFLNDIGYLVPVPADVRIDPKNIDTEVSTQGGPQLVVPLTNARYVLNAVNARWASLYDALYGTDAISEEDGATRGNAYNPVRGRKVIAFARKQLDEFIPLVSGSHLDAVRYYVKDKKLAVVLKDGSETTLKQPEWLAGYTGDAENPASLLFRQNYMHIDLQFDKNDPISKDDPAGIRDIILEAATTTILDCEDAVAAVDAEDKVVIYRNLLGVVKGDLQESVAKNGTTFVRRLSKDREYQSVNGEKFTLPGRSLLFVRNVGLLMNNPAILDEDENDIFEGILDAVVTTLIVKRDLENKISSRAGSIYIVKPKLHGPKETAFTNELFNKVEKLLGIAPNTVKIGIMDEERRTSANLKACIAEIPQRLAFINTGFLDRTGDEIHTSMEAGPMIRKGDMKKTPWISAYEINNVQVGLECGMRGVAQIGKGMWAAPDLMADMIAVKGDHLRAGANTAWVPSPTAACLHALHYHQVNIEKTQAEMEKQPFVNVLDDLLTIPVTDQPNWSAEEIQQELDNNAQGILGYVVRWVNQGIGCSKVPDIRDIALMEDRATLRISSQHIASWLRHGITNVPQVMDTLKRMAAVVDQQNADDPTYRKMTEDLEHSPGFRAACDLVFKGLSQPSGYTDPLLQNWRQRAKEQFRCCCCS</sequence>
<protein>
    <recommendedName>
        <fullName evidence="10 11">Malate synthase G</fullName>
        <ecNumber evidence="10 11">2.3.3.9</ecNumber>
    </recommendedName>
</protein>
<dbReference type="GO" id="GO:0000287">
    <property type="term" value="F:magnesium ion binding"/>
    <property type="evidence" value="ECO:0007669"/>
    <property type="project" value="TreeGrafter"/>
</dbReference>
<evidence type="ECO:0000259" key="14">
    <source>
        <dbReference type="Pfam" id="PF01274"/>
    </source>
</evidence>
<dbReference type="NCBIfam" id="TIGR01345">
    <property type="entry name" value="malate_syn_G"/>
    <property type="match status" value="1"/>
</dbReference>
<feature type="domain" description="Malate synthase G alpha-beta insertion" evidence="16">
    <location>
        <begin position="160"/>
        <end position="234"/>
    </location>
</feature>
<gene>
    <name evidence="10 18" type="primary">glcB</name>
    <name evidence="18" type="ORF">OFBG_01465</name>
</gene>
<keyword evidence="5 10" id="KW-0808">Transferase</keyword>
<dbReference type="AlphaFoldDB" id="C3XB61"/>
<dbReference type="InterPro" id="IPR048357">
    <property type="entry name" value="MSG_insertion"/>
</dbReference>
<feature type="active site" description="Proton donor" evidence="10 12">
    <location>
        <position position="629"/>
    </location>
</feature>
<dbReference type="eggNOG" id="COG2225">
    <property type="taxonomic scope" value="Bacteria"/>
</dbReference>
<evidence type="ECO:0000313" key="18">
    <source>
        <dbReference type="EMBL" id="EEO30437.1"/>
    </source>
</evidence>
<keyword evidence="2 10" id="KW-0329">Glyoxylate bypass</keyword>
<evidence type="ECO:0000256" key="13">
    <source>
        <dbReference type="RuleBase" id="RU003572"/>
    </source>
</evidence>
<evidence type="ECO:0000256" key="10">
    <source>
        <dbReference type="HAMAP-Rule" id="MF_00641"/>
    </source>
</evidence>
<keyword evidence="4 10" id="KW-0816">Tricarboxylic acid cycle</keyword>
<dbReference type="GO" id="GO:0006099">
    <property type="term" value="P:tricarboxylic acid cycle"/>
    <property type="evidence" value="ECO:0007669"/>
    <property type="project" value="UniProtKB-KW"/>
</dbReference>
<feature type="binding site" evidence="10">
    <location>
        <begin position="125"/>
        <end position="126"/>
    </location>
    <ligand>
        <name>acetyl-CoA</name>
        <dbReference type="ChEBI" id="CHEBI:57288"/>
    </ligand>
</feature>
<evidence type="ECO:0000256" key="6">
    <source>
        <dbReference type="ARBA" id="ARBA00022723"/>
    </source>
</evidence>
<feature type="binding site" evidence="10">
    <location>
        <position position="313"/>
    </location>
    <ligand>
        <name>acetyl-CoA</name>
        <dbReference type="ChEBI" id="CHEBI:57288"/>
    </ligand>
</feature>
<comment type="function">
    <text evidence="10">Involved in the glycolate utilization. Catalyzes the condensation and subsequent hydrolysis of acetyl-coenzyme A (acetyl-CoA) and glyoxylate to form malate and CoA.</text>
</comment>
<feature type="binding site" evidence="10">
    <location>
        <position position="340"/>
    </location>
    <ligand>
        <name>glyoxylate</name>
        <dbReference type="ChEBI" id="CHEBI:36655"/>
    </ligand>
</feature>
<evidence type="ECO:0000256" key="5">
    <source>
        <dbReference type="ARBA" id="ARBA00022679"/>
    </source>
</evidence>
<evidence type="ECO:0000256" key="11">
    <source>
        <dbReference type="NCBIfam" id="TIGR01345"/>
    </source>
</evidence>
<name>C3XB61_OXAFO</name>
<feature type="binding site" evidence="10">
    <location>
        <position position="118"/>
    </location>
    <ligand>
        <name>acetyl-CoA</name>
        <dbReference type="ChEBI" id="CHEBI:57288"/>
    </ligand>
</feature>
<dbReference type="InterPro" id="IPR001465">
    <property type="entry name" value="Malate_synthase_TIM"/>
</dbReference>
<dbReference type="Gene3D" id="1.20.1220.12">
    <property type="entry name" value="Malate synthase, domain III"/>
    <property type="match status" value="1"/>
</dbReference>
<dbReference type="NCBIfam" id="NF002825">
    <property type="entry name" value="PRK02999.1"/>
    <property type="match status" value="1"/>
</dbReference>
<feature type="modified residue" description="Cysteine sulfenic acid (-SOH)" evidence="10">
    <location>
        <position position="615"/>
    </location>
</feature>
<feature type="binding site" evidence="10">
    <location>
        <position position="429"/>
    </location>
    <ligand>
        <name>glyoxylate</name>
        <dbReference type="ChEBI" id="CHEBI:36655"/>
    </ligand>
</feature>
<dbReference type="InterPro" id="IPR048355">
    <property type="entry name" value="MS_C"/>
</dbReference>
<keyword evidence="6 10" id="KW-0479">Metal-binding</keyword>
<comment type="catalytic activity">
    <reaction evidence="9 10 13">
        <text>glyoxylate + acetyl-CoA + H2O = (S)-malate + CoA + H(+)</text>
        <dbReference type="Rhea" id="RHEA:18181"/>
        <dbReference type="ChEBI" id="CHEBI:15377"/>
        <dbReference type="ChEBI" id="CHEBI:15378"/>
        <dbReference type="ChEBI" id="CHEBI:15589"/>
        <dbReference type="ChEBI" id="CHEBI:36655"/>
        <dbReference type="ChEBI" id="CHEBI:57287"/>
        <dbReference type="ChEBI" id="CHEBI:57288"/>
        <dbReference type="EC" id="2.3.3.9"/>
    </reaction>
</comment>
<evidence type="ECO:0000256" key="7">
    <source>
        <dbReference type="ARBA" id="ARBA00022842"/>
    </source>
</evidence>
<dbReference type="GO" id="GO:0009436">
    <property type="term" value="P:glyoxylate catabolic process"/>
    <property type="evidence" value="ECO:0007669"/>
    <property type="project" value="TreeGrafter"/>
</dbReference>
<keyword evidence="8 10" id="KW-0558">Oxidation</keyword>
<evidence type="ECO:0000259" key="17">
    <source>
        <dbReference type="Pfam" id="PF20659"/>
    </source>
</evidence>
<dbReference type="InterPro" id="IPR044856">
    <property type="entry name" value="Malate_synth_C_sf"/>
</dbReference>
<evidence type="ECO:0000313" key="19">
    <source>
        <dbReference type="Proteomes" id="UP000005089"/>
    </source>
</evidence>
<dbReference type="Pfam" id="PF20656">
    <property type="entry name" value="MS_N"/>
    <property type="match status" value="1"/>
</dbReference>
<comment type="caution">
    <text evidence="10">Lacks conserved residue(s) required for the propagation of feature annotation.</text>
</comment>
<evidence type="ECO:0000256" key="1">
    <source>
        <dbReference type="ARBA" id="ARBA00001946"/>
    </source>
</evidence>
<dbReference type="InterPro" id="IPR048356">
    <property type="entry name" value="MS_N"/>
</dbReference>
<dbReference type="STRING" id="847.BRW83_0638"/>
<feature type="active site" description="Proton acceptor" evidence="10 12">
    <location>
        <position position="340"/>
    </location>
</feature>
<accession>C3XB61</accession>
<evidence type="ECO:0000256" key="9">
    <source>
        <dbReference type="ARBA" id="ARBA00047918"/>
    </source>
</evidence>
<keyword evidence="19" id="KW-1185">Reference proteome</keyword>
<dbReference type="EC" id="2.3.3.9" evidence="10 11"/>
<evidence type="ECO:0000256" key="4">
    <source>
        <dbReference type="ARBA" id="ARBA00022532"/>
    </source>
</evidence>
<keyword evidence="18" id="KW-0012">Acyltransferase</keyword>
<dbReference type="Gene3D" id="3.20.20.360">
    <property type="entry name" value="Malate synthase, domain 3"/>
    <property type="match status" value="2"/>
</dbReference>
<evidence type="ECO:0000256" key="12">
    <source>
        <dbReference type="PIRSR" id="PIRSR601465-50"/>
    </source>
</evidence>
<dbReference type="InterPro" id="IPR046363">
    <property type="entry name" value="MS_N_TIM-barrel_dom"/>
</dbReference>
<dbReference type="GeneID" id="77134545"/>
<dbReference type="GO" id="GO:0005829">
    <property type="term" value="C:cytosol"/>
    <property type="evidence" value="ECO:0007669"/>
    <property type="project" value="TreeGrafter"/>
</dbReference>
<organism evidence="18 19">
    <name type="scientific">Oxalobacter formigenes OXCC13</name>
    <dbReference type="NCBI Taxonomy" id="556269"/>
    <lineage>
        <taxon>Bacteria</taxon>
        <taxon>Pseudomonadati</taxon>
        <taxon>Pseudomonadota</taxon>
        <taxon>Betaproteobacteria</taxon>
        <taxon>Burkholderiales</taxon>
        <taxon>Oxalobacteraceae</taxon>
        <taxon>Oxalobacter</taxon>
    </lineage>
</organism>
<dbReference type="EMBL" id="GG658170">
    <property type="protein sequence ID" value="EEO30437.1"/>
    <property type="molecule type" value="Genomic_DNA"/>
</dbReference>
<feature type="domain" description="Malate synthase C-terminal" evidence="17">
    <location>
        <begin position="589"/>
        <end position="681"/>
    </location>
</feature>
<evidence type="ECO:0000256" key="3">
    <source>
        <dbReference type="ARBA" id="ARBA00022490"/>
    </source>
</evidence>
<feature type="binding site" evidence="10">
    <location>
        <begin position="454"/>
        <end position="457"/>
    </location>
    <ligand>
        <name>glyoxylate</name>
        <dbReference type="ChEBI" id="CHEBI:36655"/>
    </ligand>
</feature>
<evidence type="ECO:0000259" key="15">
    <source>
        <dbReference type="Pfam" id="PF20656"/>
    </source>
</evidence>
<dbReference type="GO" id="GO:0006097">
    <property type="term" value="P:glyoxylate cycle"/>
    <property type="evidence" value="ECO:0007669"/>
    <property type="project" value="UniProtKB-UniRule"/>
</dbReference>
<comment type="pathway">
    <text evidence="10 13">Carbohydrate metabolism; glyoxylate cycle; (S)-malate from isocitrate: step 2/2.</text>
</comment>
<dbReference type="GO" id="GO:0004474">
    <property type="term" value="F:malate synthase activity"/>
    <property type="evidence" value="ECO:0007669"/>
    <property type="project" value="UniProtKB-UniRule"/>
</dbReference>
<evidence type="ECO:0000256" key="2">
    <source>
        <dbReference type="ARBA" id="ARBA00022435"/>
    </source>
</evidence>
<feature type="domain" description="Malate synthase TIM barrel" evidence="14">
    <location>
        <begin position="337"/>
        <end position="576"/>
    </location>
</feature>
<dbReference type="InterPro" id="IPR006253">
    <property type="entry name" value="Malate_synthG"/>
</dbReference>
<reference evidence="18 19" key="1">
    <citation type="submission" date="2009-02" db="EMBL/GenBank/DDBJ databases">
        <title>The Genome Sequence of Oxalobacter formigenes OXCC13.</title>
        <authorList>
            <consortium name="The Broad Institute Genome Sequencing Platform"/>
            <person name="Ward D."/>
            <person name="Young S.K."/>
            <person name="Kodira C.D."/>
            <person name="Zeng Q."/>
            <person name="Koehrsen M."/>
            <person name="Alvarado L."/>
            <person name="Berlin A."/>
            <person name="Borenstein D."/>
            <person name="Chen Z."/>
            <person name="Engels R."/>
            <person name="Freedman E."/>
            <person name="Gellesch M."/>
            <person name="Goldberg J."/>
            <person name="Griggs A."/>
            <person name="Gujja S."/>
            <person name="Heiman D."/>
            <person name="Hepburn T."/>
            <person name="Howarth C."/>
            <person name="Jen D."/>
            <person name="Larson L."/>
            <person name="Lewis B."/>
            <person name="Mehta T."/>
            <person name="Park D."/>
            <person name="Pearson M."/>
            <person name="Roberts A."/>
            <person name="Saif S."/>
            <person name="Shea T."/>
            <person name="Shenoy N."/>
            <person name="Sisk P."/>
            <person name="Stolte C."/>
            <person name="Sykes S."/>
            <person name="Walk T."/>
            <person name="White J."/>
            <person name="Yandava C."/>
            <person name="Allison M.J."/>
            <person name="Lander E."/>
            <person name="Nusbaum C."/>
            <person name="Galagan J."/>
            <person name="Birren B."/>
        </authorList>
    </citation>
    <scope>NUCLEOTIDE SEQUENCE [LARGE SCALE GENOMIC DNA]</scope>
    <source>
        <strain evidence="18 19">OXCC13</strain>
    </source>
</reference>
<dbReference type="InterPro" id="IPR011076">
    <property type="entry name" value="Malate_synth_sf"/>
</dbReference>
<evidence type="ECO:0000256" key="8">
    <source>
        <dbReference type="ARBA" id="ARBA00023097"/>
    </source>
</evidence>
<dbReference type="UniPathway" id="UPA00703">
    <property type="reaction ID" value="UER00720"/>
</dbReference>
<dbReference type="HAMAP" id="MF_00641">
    <property type="entry name" value="Malate_synth_G"/>
    <property type="match status" value="1"/>
</dbReference>
<proteinExistence type="inferred from homology"/>
<dbReference type="Pfam" id="PF01274">
    <property type="entry name" value="MS_TIM-barrel"/>
    <property type="match status" value="1"/>
</dbReference>
<keyword evidence="3 10" id="KW-0963">Cytoplasm</keyword>
<dbReference type="PANTHER" id="PTHR42739">
    <property type="entry name" value="MALATE SYNTHASE G"/>
    <property type="match status" value="1"/>
</dbReference>
<dbReference type="SUPFAM" id="SSF51645">
    <property type="entry name" value="Malate synthase G"/>
    <property type="match status" value="1"/>
</dbReference>
<evidence type="ECO:0000259" key="16">
    <source>
        <dbReference type="Pfam" id="PF20658"/>
    </source>
</evidence>
<keyword evidence="7 10" id="KW-0460">Magnesium</keyword>
<comment type="subcellular location">
    <subcellularLocation>
        <location evidence="10 13">Cytoplasm</location>
    </subcellularLocation>
</comment>
<dbReference type="PANTHER" id="PTHR42739:SF1">
    <property type="entry name" value="MALATE SYNTHASE G"/>
    <property type="match status" value="1"/>
</dbReference>
<comment type="subunit">
    <text evidence="10">Monomer.</text>
</comment>
<dbReference type="Pfam" id="PF20659">
    <property type="entry name" value="MS_C"/>
    <property type="match status" value="1"/>
</dbReference>
<feature type="binding site" evidence="10">
    <location>
        <position position="538"/>
    </location>
    <ligand>
        <name>acetyl-CoA</name>
        <dbReference type="ChEBI" id="CHEBI:57288"/>
    </ligand>
</feature>